<evidence type="ECO:0000313" key="7">
    <source>
        <dbReference type="EMBL" id="NIC06206.1"/>
    </source>
</evidence>
<evidence type="ECO:0000256" key="5">
    <source>
        <dbReference type="ARBA" id="ARBA00023136"/>
    </source>
</evidence>
<evidence type="ECO:0000256" key="1">
    <source>
        <dbReference type="ARBA" id="ARBA00004651"/>
    </source>
</evidence>
<keyword evidence="4 6" id="KW-1133">Transmembrane helix</keyword>
<dbReference type="InterPro" id="IPR019108">
    <property type="entry name" value="Caa3_assmbl_CtaG-rel"/>
</dbReference>
<evidence type="ECO:0000256" key="2">
    <source>
        <dbReference type="ARBA" id="ARBA00022475"/>
    </source>
</evidence>
<proteinExistence type="predicted"/>
<sequence length="278" mass="30254">MAWLPLVLLGLVTLVYLAAARRQRLSNNGWSGWRCAFFSLGSMLLAAAVAPPVMAWAHHDLRGHMAVHLLFGMLAPLAWVLAAPVTLLLRSLPQAAARGVTALLRSLPIRSVSHPVTALLLNIGGMYLLYLTPLYAASQHSVLLNGWVHLHFLAAGYLFCWSILAGPDASPHRLGLRFRLGVLFISMAAHALLGKLMYGYLWPRGTGHGVEEIQAAAQLMYYGGDLAELLLAVALLCLAHRHRPRASPGVFELHGDQVGGRQSVPLANIQKRVVQRRG</sequence>
<protein>
    <submittedName>
        <fullName evidence="7">Cytochrome c oxidase assembly protein</fullName>
    </submittedName>
</protein>
<evidence type="ECO:0000256" key="4">
    <source>
        <dbReference type="ARBA" id="ARBA00022989"/>
    </source>
</evidence>
<name>A0ABX0PSS9_9GAMM</name>
<keyword evidence="5 6" id="KW-0472">Membrane</keyword>
<comment type="caution">
    <text evidence="7">The sequence shown here is derived from an EMBL/GenBank/DDBJ whole genome shotgun (WGS) entry which is preliminary data.</text>
</comment>
<feature type="transmembrane region" description="Helical" evidence="6">
    <location>
        <begin position="69"/>
        <end position="92"/>
    </location>
</feature>
<reference evidence="7 8" key="1">
    <citation type="submission" date="2020-03" db="EMBL/GenBank/DDBJ databases">
        <title>Identification of Halomonas strains.</title>
        <authorList>
            <person name="Xiao Z."/>
            <person name="Dong F."/>
            <person name="Wang Z."/>
            <person name="Zhao J.-Y."/>
        </authorList>
    </citation>
    <scope>NUCLEOTIDE SEQUENCE [LARGE SCALE GENOMIC DNA]</scope>
    <source>
        <strain evidence="7 8">DX6</strain>
    </source>
</reference>
<gene>
    <name evidence="7" type="ORF">HBJ55_12275</name>
</gene>
<keyword evidence="8" id="KW-1185">Reference proteome</keyword>
<feature type="transmembrane region" description="Helical" evidence="6">
    <location>
        <begin position="112"/>
        <end position="130"/>
    </location>
</feature>
<evidence type="ECO:0000256" key="6">
    <source>
        <dbReference type="SAM" id="Phobius"/>
    </source>
</evidence>
<keyword evidence="3 6" id="KW-0812">Transmembrane</keyword>
<evidence type="ECO:0000256" key="3">
    <source>
        <dbReference type="ARBA" id="ARBA00022692"/>
    </source>
</evidence>
<feature type="transmembrane region" description="Helical" evidence="6">
    <location>
        <begin position="142"/>
        <end position="164"/>
    </location>
</feature>
<feature type="transmembrane region" description="Helical" evidence="6">
    <location>
        <begin position="36"/>
        <end position="57"/>
    </location>
</feature>
<dbReference type="Proteomes" id="UP001318321">
    <property type="component" value="Unassembled WGS sequence"/>
</dbReference>
<dbReference type="Pfam" id="PF09678">
    <property type="entry name" value="Caa3_CtaG"/>
    <property type="match status" value="1"/>
</dbReference>
<feature type="transmembrane region" description="Helical" evidence="6">
    <location>
        <begin position="176"/>
        <end position="194"/>
    </location>
</feature>
<organism evidence="7 8">
    <name type="scientific">Billgrantia bachuensis</name>
    <dbReference type="NCBI Taxonomy" id="2717286"/>
    <lineage>
        <taxon>Bacteria</taxon>
        <taxon>Pseudomonadati</taxon>
        <taxon>Pseudomonadota</taxon>
        <taxon>Gammaproteobacteria</taxon>
        <taxon>Oceanospirillales</taxon>
        <taxon>Halomonadaceae</taxon>
        <taxon>Billgrantia</taxon>
    </lineage>
</organism>
<accession>A0ABX0PSS9</accession>
<evidence type="ECO:0000313" key="8">
    <source>
        <dbReference type="Proteomes" id="UP001318321"/>
    </source>
</evidence>
<comment type="subcellular location">
    <subcellularLocation>
        <location evidence="1">Cell membrane</location>
        <topology evidence="1">Multi-pass membrane protein</topology>
    </subcellularLocation>
</comment>
<keyword evidence="2" id="KW-1003">Cell membrane</keyword>
<dbReference type="EMBL" id="JAAQTO010000031">
    <property type="protein sequence ID" value="NIC06206.1"/>
    <property type="molecule type" value="Genomic_DNA"/>
</dbReference>